<dbReference type="InterPro" id="IPR022137">
    <property type="entry name" value="Znf_prot_DUF3669"/>
</dbReference>
<accession>A0A4Q4SXN3</accession>
<dbReference type="Proteomes" id="UP000293360">
    <property type="component" value="Unassembled WGS sequence"/>
</dbReference>
<feature type="domain" description="DUF3669" evidence="2">
    <location>
        <begin position="303"/>
        <end position="351"/>
    </location>
</feature>
<gene>
    <name evidence="3" type="ORF">DL764_009231</name>
</gene>
<dbReference type="PANTHER" id="PTHR40780:SF2">
    <property type="entry name" value="DUF3669 DOMAIN-CONTAINING PROTEIN"/>
    <property type="match status" value="1"/>
</dbReference>
<dbReference type="PANTHER" id="PTHR40780">
    <property type="entry name" value="DUF3669 DOMAIN-CONTAINING PROTEIN"/>
    <property type="match status" value="1"/>
</dbReference>
<dbReference type="EMBL" id="QJNU01000826">
    <property type="protein sequence ID" value="RYO85082.1"/>
    <property type="molecule type" value="Genomic_DNA"/>
</dbReference>
<evidence type="ECO:0000259" key="2">
    <source>
        <dbReference type="Pfam" id="PF12417"/>
    </source>
</evidence>
<sequence>MDFHSASLVHANDPNAAEESGTSNREFSDIDRGLHRCLSLHGIAESLYTARDDDCEEAAQAENLRPFRKIGAGACGAVFAQEGKPLAMKLAKSTDSNLWNDYLMHTLIFEKINRHEIEVKVPECYFFVPKERTEYFQQHRTLSEAAQAVCHVPTDILTTEKIIPLPEVTRTLLIKKYCAGRIKQSALADPANKDCLVRVYLGSLQGKSGGMFFSLRNFKLHLNQMVELQLDVEEMASQMGKSLAVMHWDARTDARDVEFALGSSTKKVPLSKDYSELLGMEPRTFTGPESGRDEDFFHRKTELWVLDFNQVRTITLDEAGVAQVVEAMTINDPYFPKPLQDNPVARRVWNRCQGTQRLNNITSEGSLRGVTAIEVVAHSLFLGKEQVSD</sequence>
<name>A0A4Q4SXN3_9PEZI</name>
<feature type="region of interest" description="Disordered" evidence="1">
    <location>
        <begin position="1"/>
        <end position="25"/>
    </location>
</feature>
<dbReference type="OrthoDB" id="2993351at2759"/>
<evidence type="ECO:0000313" key="4">
    <source>
        <dbReference type="Proteomes" id="UP000293360"/>
    </source>
</evidence>
<dbReference type="Pfam" id="PF12417">
    <property type="entry name" value="DUF3669"/>
    <property type="match status" value="1"/>
</dbReference>
<keyword evidence="4" id="KW-1185">Reference proteome</keyword>
<comment type="caution">
    <text evidence="3">The sequence shown here is derived from an EMBL/GenBank/DDBJ whole genome shotgun (WGS) entry which is preliminary data.</text>
</comment>
<reference evidence="3 4" key="1">
    <citation type="submission" date="2018-06" db="EMBL/GenBank/DDBJ databases">
        <title>Complete Genomes of Monosporascus.</title>
        <authorList>
            <person name="Robinson A.J."/>
            <person name="Natvig D.O."/>
        </authorList>
    </citation>
    <scope>NUCLEOTIDE SEQUENCE [LARGE SCALE GENOMIC DNA]</scope>
    <source>
        <strain evidence="3 4">CBS 110550</strain>
    </source>
</reference>
<proteinExistence type="predicted"/>
<evidence type="ECO:0000313" key="3">
    <source>
        <dbReference type="EMBL" id="RYO85082.1"/>
    </source>
</evidence>
<dbReference type="AlphaFoldDB" id="A0A4Q4SXN3"/>
<organism evidence="3 4">
    <name type="scientific">Monosporascus ibericus</name>
    <dbReference type="NCBI Taxonomy" id="155417"/>
    <lineage>
        <taxon>Eukaryota</taxon>
        <taxon>Fungi</taxon>
        <taxon>Dikarya</taxon>
        <taxon>Ascomycota</taxon>
        <taxon>Pezizomycotina</taxon>
        <taxon>Sordariomycetes</taxon>
        <taxon>Xylariomycetidae</taxon>
        <taxon>Xylariales</taxon>
        <taxon>Xylariales incertae sedis</taxon>
        <taxon>Monosporascus</taxon>
    </lineage>
</organism>
<evidence type="ECO:0000256" key="1">
    <source>
        <dbReference type="SAM" id="MobiDB-lite"/>
    </source>
</evidence>
<protein>
    <recommendedName>
        <fullName evidence="2">DUF3669 domain-containing protein</fullName>
    </recommendedName>
</protein>